<comment type="caution">
    <text evidence="4">The sequence shown here is derived from an EMBL/GenBank/DDBJ whole genome shotgun (WGS) entry which is preliminary data.</text>
</comment>
<evidence type="ECO:0000256" key="1">
    <source>
        <dbReference type="ARBA" id="ARBA00023054"/>
    </source>
</evidence>
<sequence length="789" mass="88627">MREDNNPSENKSKASKFADQNQPPKLQNARGTNPNKPRLWGAHIVKGFSADKKTKLQSTTLPNKKQQTSDAASAVVVSGANQKNPFVPAHSRVKRSLIGDLSCSMMNGGGAQVHPHAFPTHRRQSSTDLFTELDHMRSLLHESKEREAKLNAELGECRKKQCEVDELVKRVASLEQEKDTLSQQLAALVVTTSREEEVKGGEQQQQQQQQKDSSVQNLELEVVELRRLNKELQMQKRNLTCRLSSVEAQLSCPSNSSESDIVAKIKAEASLLRVTNEDLCKQVEGLQISRLNEVEELAYLRWVNSCLRNELKNTCSALDSDKPSSPQSIVSSNGDCVSSFSDQSNRYTNRFNLMKKPKKWPITSDPLSQVECQGSSLIEKNWIESDIGVGSPRRRHSISGSNYSEEEVILSKRRQSDYFVCSKEAVEKQSVVVPLSVQQSGLEIVQRPQYFGNCQEANKLLASSDVEKRALRIPNPPPRPSSSICSKTKQENSVQVPPPPPPPPPPLPMNFASRSSTAAVKRAPQVVELYHSLMKRDSRKDSSNGGLSDAADVADVRSSMIGEIENRSSHLLAIKADIETQGEFVNSLIREVNNAVYQNIEDVVAFVKWLDDELCFLVDERAVLKHFDWPEKKADTLREAAFGYQDLKKLEAEVSSYKDDPRIPCDIALKKMVALSEKMERTVYNLLRTRDSLMRNCKEFQIPIEWMLDNGIIGKIKLSSVKLAKRYMKRVAMELQAKSALEKDPAMDYMLLQGVRFAFRIHQFAGGFDAETMHAFEELRNLASLLNKT</sequence>
<feature type="coiled-coil region" evidence="2">
    <location>
        <begin position="157"/>
        <end position="191"/>
    </location>
</feature>
<feature type="compositionally biased region" description="Pro residues" evidence="3">
    <location>
        <begin position="496"/>
        <end position="508"/>
    </location>
</feature>
<dbReference type="EMBL" id="JAYKXN010000002">
    <property type="protein sequence ID" value="KAK7310720.1"/>
    <property type="molecule type" value="Genomic_DNA"/>
</dbReference>
<feature type="region of interest" description="Disordered" evidence="3">
    <location>
        <begin position="469"/>
        <end position="509"/>
    </location>
</feature>
<dbReference type="Proteomes" id="UP001359559">
    <property type="component" value="Unassembled WGS sequence"/>
</dbReference>
<proteinExistence type="predicted"/>
<dbReference type="PANTHER" id="PTHR31342">
    <property type="entry name" value="PROTEIN CHUP1, CHLOROPLASTIC"/>
    <property type="match status" value="1"/>
</dbReference>
<feature type="compositionally biased region" description="Polar residues" evidence="3">
    <location>
        <begin position="18"/>
        <end position="35"/>
    </location>
</feature>
<evidence type="ECO:0008006" key="6">
    <source>
        <dbReference type="Google" id="ProtNLM"/>
    </source>
</evidence>
<accession>A0AAN9K3Q1</accession>
<evidence type="ECO:0000256" key="2">
    <source>
        <dbReference type="SAM" id="Coils"/>
    </source>
</evidence>
<feature type="region of interest" description="Disordered" evidence="3">
    <location>
        <begin position="1"/>
        <end position="46"/>
    </location>
</feature>
<reference evidence="4 5" key="1">
    <citation type="submission" date="2024-01" db="EMBL/GenBank/DDBJ databases">
        <title>The genomes of 5 underutilized Papilionoideae crops provide insights into root nodulation and disease resistance.</title>
        <authorList>
            <person name="Yuan L."/>
        </authorList>
    </citation>
    <scope>NUCLEOTIDE SEQUENCE [LARGE SCALE GENOMIC DNA]</scope>
    <source>
        <strain evidence="4">LY-2023</strain>
        <tissue evidence="4">Leaf</tissue>
    </source>
</reference>
<evidence type="ECO:0000313" key="4">
    <source>
        <dbReference type="EMBL" id="KAK7310720.1"/>
    </source>
</evidence>
<evidence type="ECO:0000256" key="3">
    <source>
        <dbReference type="SAM" id="MobiDB-lite"/>
    </source>
</evidence>
<keyword evidence="1 2" id="KW-0175">Coiled coil</keyword>
<evidence type="ECO:0000313" key="5">
    <source>
        <dbReference type="Proteomes" id="UP001359559"/>
    </source>
</evidence>
<dbReference type="AlphaFoldDB" id="A0AAN9K3Q1"/>
<protein>
    <recommendedName>
        <fullName evidence="6">Protein CHUP1, chloroplastic-like</fullName>
    </recommendedName>
</protein>
<dbReference type="InterPro" id="IPR040265">
    <property type="entry name" value="CHUP1/IPGA1-like"/>
</dbReference>
<keyword evidence="5" id="KW-1185">Reference proteome</keyword>
<dbReference type="GO" id="GO:0072699">
    <property type="term" value="P:protein localization to cortical microtubule cytoskeleton"/>
    <property type="evidence" value="ECO:0007669"/>
    <property type="project" value="TreeGrafter"/>
</dbReference>
<gene>
    <name evidence="4" type="ORF">RJT34_08404</name>
</gene>
<name>A0AAN9K3Q1_CLITE</name>
<dbReference type="PANTHER" id="PTHR31342:SF41">
    <property type="entry name" value="OS08G0129600 PROTEIN"/>
    <property type="match status" value="1"/>
</dbReference>
<organism evidence="4 5">
    <name type="scientific">Clitoria ternatea</name>
    <name type="common">Butterfly pea</name>
    <dbReference type="NCBI Taxonomy" id="43366"/>
    <lineage>
        <taxon>Eukaryota</taxon>
        <taxon>Viridiplantae</taxon>
        <taxon>Streptophyta</taxon>
        <taxon>Embryophyta</taxon>
        <taxon>Tracheophyta</taxon>
        <taxon>Spermatophyta</taxon>
        <taxon>Magnoliopsida</taxon>
        <taxon>eudicotyledons</taxon>
        <taxon>Gunneridae</taxon>
        <taxon>Pentapetalae</taxon>
        <taxon>rosids</taxon>
        <taxon>fabids</taxon>
        <taxon>Fabales</taxon>
        <taxon>Fabaceae</taxon>
        <taxon>Papilionoideae</taxon>
        <taxon>50 kb inversion clade</taxon>
        <taxon>NPAAA clade</taxon>
        <taxon>indigoferoid/millettioid clade</taxon>
        <taxon>Phaseoleae</taxon>
        <taxon>Clitoria</taxon>
    </lineage>
</organism>
<feature type="coiled-coil region" evidence="2">
    <location>
        <begin position="215"/>
        <end position="249"/>
    </location>
</feature>
<dbReference type="GO" id="GO:0055028">
    <property type="term" value="C:cortical microtubule"/>
    <property type="evidence" value="ECO:0007669"/>
    <property type="project" value="TreeGrafter"/>
</dbReference>